<accession>A0A8S5TGE1</accession>
<name>A0A8S5TGE1_9CAUD</name>
<evidence type="ECO:0000256" key="1">
    <source>
        <dbReference type="SAM" id="Phobius"/>
    </source>
</evidence>
<sequence length="113" mass="13204">MKERSTISVLWENYSELYWTNCIVLLMTHFFLLKMTVSENLMHYINYFYLTVLSAVFIKCTIKQLTGFGRKNVIIVRWYYILVGLISLLLQAILMVTSVILSVRVLMVSIGIL</sequence>
<reference evidence="2" key="1">
    <citation type="journal article" date="2021" name="Proc. Natl. Acad. Sci. U.S.A.">
        <title>A Catalog of Tens of Thousands of Viruses from Human Metagenomes Reveals Hidden Associations with Chronic Diseases.</title>
        <authorList>
            <person name="Tisza M.J."/>
            <person name="Buck C.B."/>
        </authorList>
    </citation>
    <scope>NUCLEOTIDE SEQUENCE</scope>
    <source>
        <strain evidence="2">CtIty1</strain>
    </source>
</reference>
<protein>
    <submittedName>
        <fullName evidence="2">Uncharacterized protein</fullName>
    </submittedName>
</protein>
<evidence type="ECO:0000313" key="2">
    <source>
        <dbReference type="EMBL" id="DAF62321.1"/>
    </source>
</evidence>
<dbReference type="EMBL" id="BK032823">
    <property type="protein sequence ID" value="DAF62321.1"/>
    <property type="molecule type" value="Genomic_DNA"/>
</dbReference>
<feature type="transmembrane region" description="Helical" evidence="1">
    <location>
        <begin position="47"/>
        <end position="66"/>
    </location>
</feature>
<keyword evidence="1" id="KW-0472">Membrane</keyword>
<proteinExistence type="predicted"/>
<organism evidence="2">
    <name type="scientific">Myoviridae sp. ctIty1</name>
    <dbReference type="NCBI Taxonomy" id="2827673"/>
    <lineage>
        <taxon>Viruses</taxon>
        <taxon>Duplodnaviria</taxon>
        <taxon>Heunggongvirae</taxon>
        <taxon>Uroviricota</taxon>
        <taxon>Caudoviricetes</taxon>
    </lineage>
</organism>
<feature type="transmembrane region" description="Helical" evidence="1">
    <location>
        <begin position="78"/>
        <end position="103"/>
    </location>
</feature>
<feature type="transmembrane region" description="Helical" evidence="1">
    <location>
        <begin position="17"/>
        <end position="35"/>
    </location>
</feature>
<keyword evidence="1" id="KW-0812">Transmembrane</keyword>
<keyword evidence="1" id="KW-1133">Transmembrane helix</keyword>